<comment type="similarity">
    <text evidence="9">Belongs to the SecD/SecF family. SecD subfamily.</text>
</comment>
<dbReference type="Gene3D" id="1.20.1640.10">
    <property type="entry name" value="Multidrug efflux transporter AcrB transmembrane domain"/>
    <property type="match status" value="1"/>
</dbReference>
<organism evidence="13 14">
    <name type="scientific">Euzebya pacifica</name>
    <dbReference type="NCBI Taxonomy" id="1608957"/>
    <lineage>
        <taxon>Bacteria</taxon>
        <taxon>Bacillati</taxon>
        <taxon>Actinomycetota</taxon>
        <taxon>Nitriliruptoria</taxon>
        <taxon>Euzebyales</taxon>
    </lineage>
</organism>
<dbReference type="Pfam" id="PF22599">
    <property type="entry name" value="SecDF_P1_head"/>
    <property type="match status" value="1"/>
</dbReference>
<evidence type="ECO:0000256" key="2">
    <source>
        <dbReference type="ARBA" id="ARBA00022448"/>
    </source>
</evidence>
<dbReference type="GO" id="GO:0043952">
    <property type="term" value="P:protein transport by the Sec complex"/>
    <property type="evidence" value="ECO:0007669"/>
    <property type="project" value="UniProtKB-UniRule"/>
</dbReference>
<dbReference type="AlphaFoldDB" id="A0A346XVZ4"/>
<dbReference type="InterPro" id="IPR005791">
    <property type="entry name" value="SecD"/>
</dbReference>
<keyword evidence="2 9" id="KW-0813">Transport</keyword>
<dbReference type="Pfam" id="PF21760">
    <property type="entry name" value="SecD_1st"/>
    <property type="match status" value="1"/>
</dbReference>
<feature type="transmembrane region" description="Helical" evidence="9">
    <location>
        <begin position="439"/>
        <end position="462"/>
    </location>
</feature>
<dbReference type="SUPFAM" id="SSF82866">
    <property type="entry name" value="Multidrug efflux transporter AcrB transmembrane domain"/>
    <property type="match status" value="1"/>
</dbReference>
<keyword evidence="7 9" id="KW-0811">Translocation</keyword>
<evidence type="ECO:0000256" key="6">
    <source>
        <dbReference type="ARBA" id="ARBA00022989"/>
    </source>
</evidence>
<evidence type="ECO:0000256" key="8">
    <source>
        <dbReference type="ARBA" id="ARBA00023136"/>
    </source>
</evidence>
<accession>A0A346XVZ4</accession>
<evidence type="ECO:0000313" key="13">
    <source>
        <dbReference type="EMBL" id="AXV06391.1"/>
    </source>
</evidence>
<evidence type="ECO:0000313" key="14">
    <source>
        <dbReference type="Proteomes" id="UP000264006"/>
    </source>
</evidence>
<feature type="transmembrane region" description="Helical" evidence="9">
    <location>
        <begin position="361"/>
        <end position="385"/>
    </location>
</feature>
<dbReference type="RefSeq" id="WP_114591050.1">
    <property type="nucleotide sequence ID" value="NZ_CP031165.1"/>
</dbReference>
<reference evidence="13 14" key="1">
    <citation type="submission" date="2018-09" db="EMBL/GenBank/DDBJ databases">
        <title>Complete genome sequence of Euzebya sp. DY32-46 isolated from seawater of Pacific Ocean.</title>
        <authorList>
            <person name="Xu L."/>
            <person name="Wu Y.-H."/>
            <person name="Xu X.-W."/>
        </authorList>
    </citation>
    <scope>NUCLEOTIDE SEQUENCE [LARGE SCALE GENOMIC DNA]</scope>
    <source>
        <strain evidence="13 14">DY32-46</strain>
    </source>
</reference>
<feature type="domain" description="Protein export membrane protein SecD/SecF C-terminal" evidence="10">
    <location>
        <begin position="294"/>
        <end position="452"/>
    </location>
</feature>
<dbReference type="GO" id="GO:0006605">
    <property type="term" value="P:protein targeting"/>
    <property type="evidence" value="ECO:0007669"/>
    <property type="project" value="UniProtKB-UniRule"/>
</dbReference>
<evidence type="ECO:0000259" key="10">
    <source>
        <dbReference type="Pfam" id="PF02355"/>
    </source>
</evidence>
<evidence type="ECO:0000256" key="4">
    <source>
        <dbReference type="ARBA" id="ARBA00022692"/>
    </source>
</evidence>
<dbReference type="InterPro" id="IPR048634">
    <property type="entry name" value="SecD_SecF_C"/>
</dbReference>
<feature type="transmembrane region" description="Helical" evidence="9">
    <location>
        <begin position="337"/>
        <end position="355"/>
    </location>
</feature>
<dbReference type="EMBL" id="CP031165">
    <property type="protein sequence ID" value="AXV06391.1"/>
    <property type="molecule type" value="Genomic_DNA"/>
</dbReference>
<evidence type="ECO:0000259" key="12">
    <source>
        <dbReference type="Pfam" id="PF22599"/>
    </source>
</evidence>
<evidence type="ECO:0000256" key="3">
    <source>
        <dbReference type="ARBA" id="ARBA00022475"/>
    </source>
</evidence>
<keyword evidence="14" id="KW-1185">Reference proteome</keyword>
<comment type="caution">
    <text evidence="9">Lacks conserved residue(s) required for the propagation of feature annotation.</text>
</comment>
<dbReference type="GO" id="GO:0005886">
    <property type="term" value="C:plasma membrane"/>
    <property type="evidence" value="ECO:0007669"/>
    <property type="project" value="UniProtKB-SubCell"/>
</dbReference>
<dbReference type="Gene3D" id="3.30.70.3220">
    <property type="match status" value="1"/>
</dbReference>
<comment type="subcellular location">
    <subcellularLocation>
        <location evidence="1 9">Cell membrane</location>
        <topology evidence="1 9">Multi-pass membrane protein</topology>
    </subcellularLocation>
</comment>
<dbReference type="InterPro" id="IPR048631">
    <property type="entry name" value="SecD_1st"/>
</dbReference>
<dbReference type="NCBIfam" id="TIGR01129">
    <property type="entry name" value="secD"/>
    <property type="match status" value="1"/>
</dbReference>
<feature type="domain" description="SecDF P1 head subdomain" evidence="12">
    <location>
        <begin position="182"/>
        <end position="289"/>
    </location>
</feature>
<keyword evidence="3 9" id="KW-1003">Cell membrane</keyword>
<dbReference type="PANTHER" id="PTHR30081">
    <property type="entry name" value="PROTEIN-EXPORT MEMBRANE PROTEIN SEC"/>
    <property type="match status" value="1"/>
</dbReference>
<keyword evidence="6 9" id="KW-1133">Transmembrane helix</keyword>
<comment type="subunit">
    <text evidence="9">Forms a complex with SecF. Part of the essential Sec protein translocation apparatus which comprises SecA, SecYEG and auxiliary proteins SecDF. Other proteins may also be involved.</text>
</comment>
<dbReference type="HAMAP" id="MF_01463_B">
    <property type="entry name" value="SecD_B"/>
    <property type="match status" value="1"/>
</dbReference>
<evidence type="ECO:0000256" key="7">
    <source>
        <dbReference type="ARBA" id="ARBA00023010"/>
    </source>
</evidence>
<dbReference type="InterPro" id="IPR054384">
    <property type="entry name" value="SecDF_P1_head"/>
</dbReference>
<gene>
    <name evidence="9" type="primary">secD</name>
    <name evidence="13" type="ORF">DVS28_a1700</name>
</gene>
<keyword evidence="8 9" id="KW-0472">Membrane</keyword>
<feature type="transmembrane region" description="Helical" evidence="9">
    <location>
        <begin position="310"/>
        <end position="330"/>
    </location>
</feature>
<dbReference type="InterPro" id="IPR055344">
    <property type="entry name" value="SecD_SecF_C_bact"/>
</dbReference>
<dbReference type="Proteomes" id="UP000264006">
    <property type="component" value="Chromosome"/>
</dbReference>
<dbReference type="Pfam" id="PF02355">
    <property type="entry name" value="SecD_SecF_C"/>
    <property type="match status" value="1"/>
</dbReference>
<keyword evidence="4 9" id="KW-0812">Transmembrane</keyword>
<feature type="domain" description="Protein translocase subunit SecDF P1" evidence="11">
    <location>
        <begin position="59"/>
        <end position="115"/>
    </location>
</feature>
<proteinExistence type="inferred from homology"/>
<feature type="transmembrane region" description="Helical" evidence="9">
    <location>
        <begin position="415"/>
        <end position="433"/>
    </location>
</feature>
<evidence type="ECO:0000256" key="1">
    <source>
        <dbReference type="ARBA" id="ARBA00004651"/>
    </source>
</evidence>
<evidence type="ECO:0000256" key="5">
    <source>
        <dbReference type="ARBA" id="ARBA00022927"/>
    </source>
</evidence>
<dbReference type="KEGG" id="euz:DVS28_a1700"/>
<dbReference type="OrthoDB" id="5240379at2"/>
<evidence type="ECO:0000256" key="9">
    <source>
        <dbReference type="HAMAP-Rule" id="MF_01463"/>
    </source>
</evidence>
<dbReference type="InterPro" id="IPR022813">
    <property type="entry name" value="SecD/SecF_arch_bac"/>
</dbReference>
<dbReference type="NCBIfam" id="TIGR00916">
    <property type="entry name" value="2A0604s01"/>
    <property type="match status" value="1"/>
</dbReference>
<protein>
    <recommendedName>
        <fullName evidence="9">Protein translocase subunit SecD</fullName>
    </recommendedName>
</protein>
<dbReference type="PANTHER" id="PTHR30081:SF1">
    <property type="entry name" value="PROTEIN TRANSLOCASE SUBUNIT SECD"/>
    <property type="match status" value="1"/>
</dbReference>
<dbReference type="GO" id="GO:0015450">
    <property type="term" value="F:protein-transporting ATPase activity"/>
    <property type="evidence" value="ECO:0007669"/>
    <property type="project" value="InterPro"/>
</dbReference>
<dbReference type="GO" id="GO:0065002">
    <property type="term" value="P:intracellular protein transmembrane transport"/>
    <property type="evidence" value="ECO:0007669"/>
    <property type="project" value="UniProtKB-UniRule"/>
</dbReference>
<keyword evidence="5 9" id="KW-0653">Protein transport</keyword>
<dbReference type="Gene3D" id="3.30.1360.200">
    <property type="match status" value="1"/>
</dbReference>
<evidence type="ECO:0000259" key="11">
    <source>
        <dbReference type="Pfam" id="PF21760"/>
    </source>
</evidence>
<name>A0A346XVZ4_9ACTN</name>
<sequence>MSRGRLITLIVAYAVALAAVWGWIAVAGLEPRLGLDLQGGVSANLIPAEGQGEIDDEILDQTVATIRERVDALGVAEPDIARQGDTIQVQLPGVADQEQAREIIGRTAQLQFRQVLEVLPPDTSELSETATATAGSTCDERSDTAIPPADEEVVLCLRTYDPVDPDVELPRAQWNRLRMGPVAVSGANLTDASAQLIPQQIVEQWIVEMDFDSEGADAFAEVTGNLACLQGVQRQLAIVLDSIVEQAPPVSQEVACGQGIQGGSAVVNTVGENDAKDLALVLKAGALPIQLDFGTFQTISPTLGQDSLDAGLLAGLIGLVLVALYLIALYRGMGAAAVLELIAFGITVFGLIIVLGEVIGFTLTLAGIAGIIVSIGIAADSSIIYRERYRDEVRAGRTIRTAADHAFKKAFRTNLTGNTVSFLAAVVLYLLAVGPVRGFAFTLGLSTLIDTLLFATFTRGVFGLVARSPKLVDAPFMGLRAGVTSEQLALSANVGSGRKGRKNGKKGRK</sequence>
<comment type="function">
    <text evidence="9">Part of the Sec protein translocase complex. Interacts with the SecYEG preprotein conducting channel. SecDF uses the proton motive force (PMF) to complete protein translocation after the ATP-dependent function of SecA.</text>
</comment>